<protein>
    <submittedName>
        <fullName evidence="2">Uncharacterized protein</fullName>
    </submittedName>
</protein>
<evidence type="ECO:0000313" key="2">
    <source>
        <dbReference type="EMBL" id="TRY19450.1"/>
    </source>
</evidence>
<reference evidence="2 3" key="1">
    <citation type="submission" date="2019-07" db="EMBL/GenBank/DDBJ databases">
        <authorList>
            <person name="Zhou L.-Y."/>
        </authorList>
    </citation>
    <scope>NUCLEOTIDE SEQUENCE [LARGE SCALE GENOMIC DNA]</scope>
    <source>
        <strain evidence="2 3">YIM 101269</strain>
    </source>
</reference>
<accession>A0A553K418</accession>
<name>A0A553K418_9ACTN</name>
<dbReference type="RefSeq" id="WP_143936539.1">
    <property type="nucleotide sequence ID" value="NZ_VKKG01000001.1"/>
</dbReference>
<dbReference type="OrthoDB" id="3733883at2"/>
<sequence length="269" mass="30021">MRGSSRFIRILLVLAVGIAWTLSITPGQAAAETKKASSATQVYTQTGVWAFNGRTWVTNCTPYSSKVERCETKIWGTLVTYAAGKFTQKNQWVFNNLTYKKTPRSIWEPDNPLITPGEHTISGRKWKTECNTAWTGQGACRSQIWATVAGLKDGKYQNINMWVFNNIVNLSQISCPVTEKQLKEDLKEPAVITFCLQSKVNSNWLALQYPVQDSNGAWYDSTVFYLKKSGGWSKEADGTRLSGAPLCDFYEKAGVPHDLADTVSYCFPG</sequence>
<dbReference type="AlphaFoldDB" id="A0A553K418"/>
<gene>
    <name evidence="2" type="ORF">FOJ82_00615</name>
</gene>
<dbReference type="Proteomes" id="UP000317638">
    <property type="component" value="Unassembled WGS sequence"/>
</dbReference>
<feature type="signal peptide" evidence="1">
    <location>
        <begin position="1"/>
        <end position="29"/>
    </location>
</feature>
<evidence type="ECO:0000256" key="1">
    <source>
        <dbReference type="SAM" id="SignalP"/>
    </source>
</evidence>
<keyword evidence="1" id="KW-0732">Signal</keyword>
<keyword evidence="3" id="KW-1185">Reference proteome</keyword>
<evidence type="ECO:0000313" key="3">
    <source>
        <dbReference type="Proteomes" id="UP000317638"/>
    </source>
</evidence>
<comment type="caution">
    <text evidence="2">The sequence shown here is derived from an EMBL/GenBank/DDBJ whole genome shotgun (WGS) entry which is preliminary data.</text>
</comment>
<feature type="chain" id="PRO_5039056681" evidence="1">
    <location>
        <begin position="30"/>
        <end position="269"/>
    </location>
</feature>
<proteinExistence type="predicted"/>
<organism evidence="2 3">
    <name type="scientific">Tessaracoccus rhinocerotis</name>
    <dbReference type="NCBI Taxonomy" id="1689449"/>
    <lineage>
        <taxon>Bacteria</taxon>
        <taxon>Bacillati</taxon>
        <taxon>Actinomycetota</taxon>
        <taxon>Actinomycetes</taxon>
        <taxon>Propionibacteriales</taxon>
        <taxon>Propionibacteriaceae</taxon>
        <taxon>Tessaracoccus</taxon>
    </lineage>
</organism>
<dbReference type="EMBL" id="VKKG01000001">
    <property type="protein sequence ID" value="TRY19450.1"/>
    <property type="molecule type" value="Genomic_DNA"/>
</dbReference>